<dbReference type="SUPFAM" id="SSF69318">
    <property type="entry name" value="Integrin alpha N-terminal domain"/>
    <property type="match status" value="3"/>
</dbReference>
<feature type="chain" id="PRO_5026147185" evidence="2">
    <location>
        <begin position="31"/>
        <end position="1115"/>
    </location>
</feature>
<dbReference type="PROSITE" id="PS51257">
    <property type="entry name" value="PROKAR_LIPOPROTEIN"/>
    <property type="match status" value="1"/>
</dbReference>
<keyword evidence="1 2" id="KW-0732">Signal</keyword>
<accession>A0A6I5KT74</accession>
<dbReference type="AlphaFoldDB" id="A0A6I5KT74"/>
<gene>
    <name evidence="4" type="ORF">GTK07_10665</name>
</gene>
<proteinExistence type="predicted"/>
<feature type="domain" description="ASPIC/UnbV" evidence="3">
    <location>
        <begin position="533"/>
        <end position="600"/>
    </location>
</feature>
<dbReference type="RefSeq" id="WP_163635227.1">
    <property type="nucleotide sequence ID" value="NZ_JAAAMI010000004.1"/>
</dbReference>
<evidence type="ECO:0000313" key="4">
    <source>
        <dbReference type="EMBL" id="NDV43787.1"/>
    </source>
</evidence>
<dbReference type="InterPro" id="IPR013517">
    <property type="entry name" value="FG-GAP"/>
</dbReference>
<evidence type="ECO:0000259" key="3">
    <source>
        <dbReference type="Pfam" id="PF07593"/>
    </source>
</evidence>
<evidence type="ECO:0000256" key="1">
    <source>
        <dbReference type="ARBA" id="ARBA00022729"/>
    </source>
</evidence>
<name>A0A6I5KT74_9FLAO</name>
<dbReference type="InterPro" id="IPR028994">
    <property type="entry name" value="Integrin_alpha_N"/>
</dbReference>
<evidence type="ECO:0000256" key="2">
    <source>
        <dbReference type="SAM" id="SignalP"/>
    </source>
</evidence>
<dbReference type="PANTHER" id="PTHR16026">
    <property type="entry name" value="CARTILAGE ACIDIC PROTEIN 1"/>
    <property type="match status" value="1"/>
</dbReference>
<dbReference type="EMBL" id="JAAAMI010000004">
    <property type="protein sequence ID" value="NDV43787.1"/>
    <property type="molecule type" value="Genomic_DNA"/>
</dbReference>
<dbReference type="Proteomes" id="UP000468707">
    <property type="component" value="Unassembled WGS sequence"/>
</dbReference>
<dbReference type="PANTHER" id="PTHR16026:SF0">
    <property type="entry name" value="CARTILAGE ACIDIC PROTEIN 1"/>
    <property type="match status" value="1"/>
</dbReference>
<dbReference type="InterPro" id="IPR027039">
    <property type="entry name" value="Crtac1"/>
</dbReference>
<dbReference type="Gene3D" id="2.130.10.130">
    <property type="entry name" value="Integrin alpha, N-terminal"/>
    <property type="match status" value="4"/>
</dbReference>
<organism evidence="4 5">
    <name type="scientific">Flagellimonas sediminis</name>
    <dbReference type="NCBI Taxonomy" id="2696468"/>
    <lineage>
        <taxon>Bacteria</taxon>
        <taxon>Pseudomonadati</taxon>
        <taxon>Bacteroidota</taxon>
        <taxon>Flavobacteriia</taxon>
        <taxon>Flavobacteriales</taxon>
        <taxon>Flavobacteriaceae</taxon>
        <taxon>Flagellimonas</taxon>
    </lineage>
</organism>
<reference evidence="4 5" key="1">
    <citation type="submission" date="2020-01" db="EMBL/GenBank/DDBJ databases">
        <title>Muricauda sediminis sp.nov. 40Bstr401.</title>
        <authorList>
            <person name="Xue Z."/>
            <person name="Zhu S."/>
            <person name="Ren N."/>
            <person name="Chen T."/>
            <person name="Chen X."/>
            <person name="Chen J."/>
            <person name="Yang J."/>
        </authorList>
    </citation>
    <scope>NUCLEOTIDE SEQUENCE [LARGE SCALE GENOMIC DNA]</scope>
    <source>
        <strain evidence="4 5">40Bstr401</strain>
    </source>
</reference>
<dbReference type="InterPro" id="IPR011519">
    <property type="entry name" value="UnbV_ASPIC"/>
</dbReference>
<dbReference type="Pfam" id="PF07593">
    <property type="entry name" value="UnbV_ASPIC"/>
    <property type="match status" value="1"/>
</dbReference>
<evidence type="ECO:0000313" key="5">
    <source>
        <dbReference type="Proteomes" id="UP000468707"/>
    </source>
</evidence>
<sequence>MGLKFKALSVCLIMGVALTIGIGSCTRTMAEDAMFTQLDPASTGIKFVNDVHIGTDFNILTYRNFYNGGGVGIGDINNDGLPDIYLIKNQGGNRLYLNKGDFVFQDITETAGVSGTKMWSTGVTMVDVNADGLLDIYVCNAGITNKKNELFINNGDLTFTEMASKYNLDEEGFTTHAAFFDYDGDGDLDVYILNNSFILPTSLGFSNLRELRSEDWRVPEVFKAGGDKLLRNDNGHFTDVSEQSGIYGSLIGFGLGVTIGDVNNDDLPDIYISNDFFERDYLYINQGDGTFREESKNYIQHSSLSSMGADMADLNNDHFPDIFVTDMRPGDDERLKNNGGFETFDLHKKMQERDFYNQFMQNTMQINNGDGSFSETAYYSGVAETDWSWGALILDMDNDGYKDILVCNGIYKDITNNDFINYFANESASRTGIYTNEQTIKFMEKIPSVPISNFAFQNNHDLTFTDRAKEWGLGKPGFSNGAAYGDLDNDGDLDLVINNVNQEISVFRNNTSSKTENNFIKVKLQGEGKNKFAVGSKVTIYSGNQSFYQELIPSRGFQSSVDYELLFGLGATQAIDSIRVLWPDKSSSLLSGITANQTLTIEQSDSNKKRMVIPKVAEQYMMELAHGISGHIEDRYNDYNIEGTISRMLSKEGPAIAVGDINNDGLDDLYLGGAKEQAGTIYLQENTGSFLKIDNGIFEKDKGYEDTSAVFADTNGDNMPDLIVSSGGNNIFQPTESYATRIYINTGKGKFVENTKGSLPTTTNTSIIAPNDFDGDGDIDLFIGSRSVVGVYGKNPEHYLFENNGKGGYSNVTQTLMPGIMEIGMITDAQWADMDNDGQKELLLVGDWMAPMIFKKFSDGFAAQNTGLEGYKGAWNTIKIADLNNDGRNDMILGNRGSNSFFNVFENEPVRMYVNDFDDNGTVEQIFARQVQGKMKPIHLRIELLRQIPQLGKNSPTFSDYATKSMMELFPIDVLQKSTIKEINTFKSVVVHNLGNNEFEVQELPMQAQLSSIHAVEAIDLNSDGFMDLIMAGNDIDLKPQFGRLDSNYGLVLVGEKDGSFTAVNSEVSGFFLKGEVKHLNLLKNKDGHKLLLVGINNSRPKLFKLREKQESNQR</sequence>
<keyword evidence="5" id="KW-1185">Reference proteome</keyword>
<comment type="caution">
    <text evidence="4">The sequence shown here is derived from an EMBL/GenBank/DDBJ whole genome shotgun (WGS) entry which is preliminary data.</text>
</comment>
<feature type="signal peptide" evidence="2">
    <location>
        <begin position="1"/>
        <end position="30"/>
    </location>
</feature>
<dbReference type="Pfam" id="PF13517">
    <property type="entry name" value="FG-GAP_3"/>
    <property type="match status" value="6"/>
</dbReference>
<protein>
    <submittedName>
        <fullName evidence="4">CRTAC1 family protein</fullName>
    </submittedName>
</protein>